<dbReference type="AlphaFoldDB" id="A0A1H3XGR9"/>
<dbReference type="EMBL" id="FNQS01000002">
    <property type="protein sequence ID" value="SDZ98587.1"/>
    <property type="molecule type" value="Genomic_DNA"/>
</dbReference>
<dbReference type="Gene3D" id="1.10.3890.10">
    <property type="entry name" value="HflD-like"/>
    <property type="match status" value="1"/>
</dbReference>
<evidence type="ECO:0000256" key="1">
    <source>
        <dbReference type="ARBA" id="ARBA00022475"/>
    </source>
</evidence>
<proteinExistence type="inferred from homology"/>
<protein>
    <recommendedName>
        <fullName evidence="4">High frequency lysogenization protein HflD homolog</fullName>
    </recommendedName>
</protein>
<organism evidence="5 6">
    <name type="scientific">Lonsdalea quercina</name>
    <dbReference type="NCBI Taxonomy" id="71657"/>
    <lineage>
        <taxon>Bacteria</taxon>
        <taxon>Pseudomonadati</taxon>
        <taxon>Pseudomonadota</taxon>
        <taxon>Gammaproteobacteria</taxon>
        <taxon>Enterobacterales</taxon>
        <taxon>Pectobacteriaceae</taxon>
        <taxon>Lonsdalea</taxon>
    </lineage>
</organism>
<accession>A0A1H3XGR9</accession>
<gene>
    <name evidence="4" type="primary">hflD</name>
    <name evidence="5" type="ORF">SAMN02982996_00643</name>
</gene>
<comment type="subcellular location">
    <subcellularLocation>
        <location evidence="4">Cytoplasm</location>
    </subcellularLocation>
    <subcellularLocation>
        <location evidence="4">Cell membrane</location>
        <topology evidence="4">Peripheral membrane protein</topology>
        <orientation evidence="4">Cytoplasmic side</orientation>
    </subcellularLocation>
</comment>
<evidence type="ECO:0000256" key="4">
    <source>
        <dbReference type="HAMAP-Rule" id="MF_00695"/>
    </source>
</evidence>
<evidence type="ECO:0000313" key="5">
    <source>
        <dbReference type="EMBL" id="SDZ98587.1"/>
    </source>
</evidence>
<dbReference type="NCBIfam" id="NF001246">
    <property type="entry name" value="PRK00218.1-2"/>
    <property type="match status" value="1"/>
</dbReference>
<keyword evidence="1 4" id="KW-1003">Cell membrane</keyword>
<comment type="similarity">
    <text evidence="4">Belongs to the HflD family.</text>
</comment>
<dbReference type="GO" id="GO:0005737">
    <property type="term" value="C:cytoplasm"/>
    <property type="evidence" value="ECO:0007669"/>
    <property type="project" value="UniProtKB-SubCell"/>
</dbReference>
<dbReference type="STRING" id="71657.SAMN02982996_00643"/>
<evidence type="ECO:0000256" key="3">
    <source>
        <dbReference type="ARBA" id="ARBA00023136"/>
    </source>
</evidence>
<sequence>MAKNYYDITLALAGICQSACLVQQLATTGTCPQAALQTSLNSVLVTDAASTLEIFGNDENNLKLGVETLLRILGSSSREKIGADQSRYTFSLMALERRLNKNGNALSELGNRVDQLGRQLEHYELLSDPMINVLAGIYVDVISPLGPRIQVTGSQEVLKNAQVQAKVRAILLAGIRAAVLWQQIGGGRLQLMFSRATLVKQAQQILSRCRDQ</sequence>
<reference evidence="5 6" key="1">
    <citation type="submission" date="2016-10" db="EMBL/GenBank/DDBJ databases">
        <authorList>
            <person name="de Groot N.N."/>
        </authorList>
    </citation>
    <scope>NUCLEOTIDE SEQUENCE [LARGE SCALE GENOMIC DNA]</scope>
    <source>
        <strain evidence="5 6">ATCC 29281</strain>
    </source>
</reference>
<keyword evidence="2 4" id="KW-0963">Cytoplasm</keyword>
<keyword evidence="3 4" id="KW-0472">Membrane</keyword>
<dbReference type="Proteomes" id="UP000187280">
    <property type="component" value="Unassembled WGS sequence"/>
</dbReference>
<name>A0A1H3XGR9_9GAMM</name>
<dbReference type="GeneID" id="97763573"/>
<evidence type="ECO:0000256" key="2">
    <source>
        <dbReference type="ARBA" id="ARBA00022490"/>
    </source>
</evidence>
<dbReference type="RefSeq" id="WP_026742379.1">
    <property type="nucleotide sequence ID" value="NZ_FNQS01000002.1"/>
</dbReference>
<dbReference type="InterPro" id="IPR007451">
    <property type="entry name" value="HflD"/>
</dbReference>
<dbReference type="eggNOG" id="COG2915">
    <property type="taxonomic scope" value="Bacteria"/>
</dbReference>
<dbReference type="HAMAP" id="MF_00695">
    <property type="entry name" value="HflD_protein"/>
    <property type="match status" value="1"/>
</dbReference>
<dbReference type="NCBIfam" id="NF001249">
    <property type="entry name" value="PRK00218.1-5"/>
    <property type="match status" value="1"/>
</dbReference>
<dbReference type="SUPFAM" id="SSF101322">
    <property type="entry name" value="YcfC-like"/>
    <property type="match status" value="1"/>
</dbReference>
<dbReference type="InterPro" id="IPR035932">
    <property type="entry name" value="HflD-like_sf"/>
</dbReference>
<dbReference type="PANTHER" id="PTHR38100">
    <property type="entry name" value="HIGH FREQUENCY LYSOGENIZATION PROTEIN HFLD"/>
    <property type="match status" value="1"/>
</dbReference>
<evidence type="ECO:0000313" key="6">
    <source>
        <dbReference type="Proteomes" id="UP000187280"/>
    </source>
</evidence>
<dbReference type="GO" id="GO:0005886">
    <property type="term" value="C:plasma membrane"/>
    <property type="evidence" value="ECO:0007669"/>
    <property type="project" value="UniProtKB-SubCell"/>
</dbReference>
<dbReference type="PANTHER" id="PTHR38100:SF1">
    <property type="entry name" value="HIGH FREQUENCY LYSOGENIZATION PROTEIN HFLD"/>
    <property type="match status" value="1"/>
</dbReference>
<dbReference type="Pfam" id="PF04356">
    <property type="entry name" value="DUF489"/>
    <property type="match status" value="1"/>
</dbReference>
<keyword evidence="6" id="KW-1185">Reference proteome</keyword>
<dbReference type="NCBIfam" id="NF001248">
    <property type="entry name" value="PRK00218.1-4"/>
    <property type="match status" value="1"/>
</dbReference>